<keyword evidence="5" id="KW-1185">Reference proteome</keyword>
<keyword evidence="4" id="KW-0808">Transferase</keyword>
<dbReference type="EMBL" id="BLXT01006199">
    <property type="protein sequence ID" value="GFO29901.1"/>
    <property type="molecule type" value="Genomic_DNA"/>
</dbReference>
<dbReference type="PROSITE" id="PS51374">
    <property type="entry name" value="NDPK_LIKE"/>
    <property type="match status" value="1"/>
</dbReference>
<evidence type="ECO:0000256" key="1">
    <source>
        <dbReference type="PROSITE-ProRule" id="PRU00706"/>
    </source>
</evidence>
<dbReference type="InterPro" id="IPR051766">
    <property type="entry name" value="TXND_domain-containing"/>
</dbReference>
<dbReference type="SUPFAM" id="SSF54919">
    <property type="entry name" value="Nucleoside diphosphate kinase, NDK"/>
    <property type="match status" value="2"/>
</dbReference>
<organism evidence="4 5">
    <name type="scientific">Plakobranchus ocellatus</name>
    <dbReference type="NCBI Taxonomy" id="259542"/>
    <lineage>
        <taxon>Eukaryota</taxon>
        <taxon>Metazoa</taxon>
        <taxon>Spiralia</taxon>
        <taxon>Lophotrochozoa</taxon>
        <taxon>Mollusca</taxon>
        <taxon>Gastropoda</taxon>
        <taxon>Heterobranchia</taxon>
        <taxon>Euthyneura</taxon>
        <taxon>Panpulmonata</taxon>
        <taxon>Sacoglossa</taxon>
        <taxon>Placobranchoidea</taxon>
        <taxon>Plakobranchidae</taxon>
        <taxon>Plakobranchus</taxon>
    </lineage>
</organism>
<dbReference type="AlphaFoldDB" id="A0AAV4CAZ7"/>
<evidence type="ECO:0000256" key="2">
    <source>
        <dbReference type="SAM" id="MobiDB-lite"/>
    </source>
</evidence>
<dbReference type="Gene3D" id="3.30.70.141">
    <property type="entry name" value="Nucleoside diphosphate kinase-like domain"/>
    <property type="match status" value="2"/>
</dbReference>
<evidence type="ECO:0000313" key="5">
    <source>
        <dbReference type="Proteomes" id="UP000735302"/>
    </source>
</evidence>
<evidence type="ECO:0000259" key="3">
    <source>
        <dbReference type="SMART" id="SM00562"/>
    </source>
</evidence>
<keyword evidence="4" id="KW-0418">Kinase</keyword>
<dbReference type="Proteomes" id="UP000735302">
    <property type="component" value="Unassembled WGS sequence"/>
</dbReference>
<comment type="caution">
    <text evidence="1">Lacks conserved residue(s) required for the propagation of feature annotation.</text>
</comment>
<protein>
    <submittedName>
        <fullName evidence="4">Nucleoside diphosphate kinase</fullName>
    </submittedName>
</protein>
<evidence type="ECO:0000313" key="4">
    <source>
        <dbReference type="EMBL" id="GFO29901.1"/>
    </source>
</evidence>
<name>A0AAV4CAZ7_9GAST</name>
<dbReference type="PANTHER" id="PTHR46135">
    <property type="entry name" value="NME/NM23 FAMILY MEMBER 8"/>
    <property type="match status" value="1"/>
</dbReference>
<reference evidence="4 5" key="1">
    <citation type="journal article" date="2021" name="Elife">
        <title>Chloroplast acquisition without the gene transfer in kleptoplastic sea slugs, Plakobranchus ocellatus.</title>
        <authorList>
            <person name="Maeda T."/>
            <person name="Takahashi S."/>
            <person name="Yoshida T."/>
            <person name="Shimamura S."/>
            <person name="Takaki Y."/>
            <person name="Nagai Y."/>
            <person name="Toyoda A."/>
            <person name="Suzuki Y."/>
            <person name="Arimoto A."/>
            <person name="Ishii H."/>
            <person name="Satoh N."/>
            <person name="Nishiyama T."/>
            <person name="Hasebe M."/>
            <person name="Maruyama T."/>
            <person name="Minagawa J."/>
            <person name="Obokata J."/>
            <person name="Shigenobu S."/>
        </authorList>
    </citation>
    <scope>NUCLEOTIDE SEQUENCE [LARGE SCALE GENOMIC DNA]</scope>
</reference>
<dbReference type="GO" id="GO:0016301">
    <property type="term" value="F:kinase activity"/>
    <property type="evidence" value="ECO:0007669"/>
    <property type="project" value="UniProtKB-KW"/>
</dbReference>
<accession>A0AAV4CAZ7</accession>
<feature type="domain" description="Nucleoside diphosphate kinase-like" evidence="3">
    <location>
        <begin position="217"/>
        <end position="356"/>
    </location>
</feature>
<comment type="similarity">
    <text evidence="1">Belongs to the NDK family.</text>
</comment>
<dbReference type="Pfam" id="PF00334">
    <property type="entry name" value="NDK"/>
    <property type="match status" value="1"/>
</dbReference>
<gene>
    <name evidence="4" type="ORF">PoB_005640600</name>
</gene>
<dbReference type="SMART" id="SM00562">
    <property type="entry name" value="NDK"/>
    <property type="match status" value="1"/>
</dbReference>
<sequence>MALVILLGHDMLKKCGVITSKLLNVLPFSTKSPVTPILPERPELLGLKWTPGLTMHQAKELSPYEVGDRRWKSSVKQLASEPALALALRGVDIFSRLRLIIEQQQQQQQQDSCLKKTGKTTGSSQNKRPEVLMSNTPSESDVYARLFFLPHELYPDPLARSLLPFLPEARLYFNIVDTEGDDGGPPARLFSLKPPEELDLTCEHVLDELVTGQQPITTVLLVKPLATERFLSRVLRKVVQEQFKMVGLRMLRLSADQAERLVPASQRANNSLCQQHVDAMTSGPCLVLALQQAGAVKRLLDLLGPEEPQSARRLSQFLWRGEFGRDIFNNGMYCSSTYIDAVEDIKALFPDGLCCEDSQLLTAEQICAPAEDSVIEVCSNSRRRAVPAHQCQSDTPDTQENSAEHQITVEEVHELLGQTTCLVLTPPLVQARFRGRDVPAVEIINMLLKNGFELVGARMLWFTQAQAEAFLAIQGGGTFQQTKLADITATSLPLGHSTALSLGMRYGTSTNLSNCLSYIKLADIKARALSHDHHTTLFFHFEKKKGTLSLQNDGNHFGFLRSASPFGVIGLSGQWSLRALACRLSTWDLV</sequence>
<dbReference type="InterPro" id="IPR036850">
    <property type="entry name" value="NDK-like_dom_sf"/>
</dbReference>
<comment type="caution">
    <text evidence="4">The sequence shown here is derived from an EMBL/GenBank/DDBJ whole genome shotgun (WGS) entry which is preliminary data.</text>
</comment>
<dbReference type="PANTHER" id="PTHR46135:SF3">
    <property type="entry name" value="NME_NM23 FAMILY MEMBER 8"/>
    <property type="match status" value="1"/>
</dbReference>
<feature type="region of interest" description="Disordered" evidence="2">
    <location>
        <begin position="109"/>
        <end position="135"/>
    </location>
</feature>
<dbReference type="InterPro" id="IPR034907">
    <property type="entry name" value="NDK-like_dom"/>
</dbReference>
<proteinExistence type="inferred from homology"/>